<evidence type="ECO:0000256" key="1">
    <source>
        <dbReference type="SAM" id="MobiDB-lite"/>
    </source>
</evidence>
<feature type="compositionally biased region" description="Polar residues" evidence="1">
    <location>
        <begin position="74"/>
        <end position="89"/>
    </location>
</feature>
<protein>
    <submittedName>
        <fullName evidence="3">Uncharacterized protein</fullName>
    </submittedName>
</protein>
<evidence type="ECO:0000313" key="3">
    <source>
        <dbReference type="EMBL" id="CAK9147224.1"/>
    </source>
</evidence>
<keyword evidence="2" id="KW-0732">Signal</keyword>
<reference evidence="3 4" key="1">
    <citation type="submission" date="2024-02" db="EMBL/GenBank/DDBJ databases">
        <authorList>
            <person name="Vignale AGUSTIN F."/>
            <person name="Sosa J E."/>
            <person name="Modenutti C."/>
        </authorList>
    </citation>
    <scope>NUCLEOTIDE SEQUENCE [LARGE SCALE GENOMIC DNA]</scope>
</reference>
<sequence>MALVVIVLILGLTASKVDAKGVAKNGEVRSIILNFDKVPYDSNRVNLEMVPRDTFVPPPTFLHSKSIYRMLPKVTTQRQPGLSSKTSNRPPSPPCLSHSCGIYQMLPKGIPVPPSGPFTKTSDPPSPPPPKHIHGNFGGPLTSFGPSTW</sequence>
<dbReference type="AlphaFoldDB" id="A0ABC8RQI5"/>
<accession>A0ABC8RQI5</accession>
<feature type="chain" id="PRO_5044886655" evidence="2">
    <location>
        <begin position="20"/>
        <end position="149"/>
    </location>
</feature>
<feature type="region of interest" description="Disordered" evidence="1">
    <location>
        <begin position="74"/>
        <end position="97"/>
    </location>
</feature>
<organism evidence="3 4">
    <name type="scientific">Ilex paraguariensis</name>
    <name type="common">yerba mate</name>
    <dbReference type="NCBI Taxonomy" id="185542"/>
    <lineage>
        <taxon>Eukaryota</taxon>
        <taxon>Viridiplantae</taxon>
        <taxon>Streptophyta</taxon>
        <taxon>Embryophyta</taxon>
        <taxon>Tracheophyta</taxon>
        <taxon>Spermatophyta</taxon>
        <taxon>Magnoliopsida</taxon>
        <taxon>eudicotyledons</taxon>
        <taxon>Gunneridae</taxon>
        <taxon>Pentapetalae</taxon>
        <taxon>asterids</taxon>
        <taxon>campanulids</taxon>
        <taxon>Aquifoliales</taxon>
        <taxon>Aquifoliaceae</taxon>
        <taxon>Ilex</taxon>
    </lineage>
</organism>
<evidence type="ECO:0000313" key="4">
    <source>
        <dbReference type="Proteomes" id="UP001642360"/>
    </source>
</evidence>
<gene>
    <name evidence="3" type="ORF">ILEXP_LOCUS15108</name>
</gene>
<proteinExistence type="predicted"/>
<feature type="signal peptide" evidence="2">
    <location>
        <begin position="1"/>
        <end position="19"/>
    </location>
</feature>
<feature type="region of interest" description="Disordered" evidence="1">
    <location>
        <begin position="111"/>
        <end position="149"/>
    </location>
</feature>
<comment type="caution">
    <text evidence="3">The sequence shown here is derived from an EMBL/GenBank/DDBJ whole genome shotgun (WGS) entry which is preliminary data.</text>
</comment>
<evidence type="ECO:0000256" key="2">
    <source>
        <dbReference type="SAM" id="SignalP"/>
    </source>
</evidence>
<keyword evidence="4" id="KW-1185">Reference proteome</keyword>
<dbReference type="EMBL" id="CAUOFW020001658">
    <property type="protein sequence ID" value="CAK9147224.1"/>
    <property type="molecule type" value="Genomic_DNA"/>
</dbReference>
<name>A0ABC8RQI5_9AQUA</name>
<dbReference type="Proteomes" id="UP001642360">
    <property type="component" value="Unassembled WGS sequence"/>
</dbReference>